<dbReference type="PANTHER" id="PTHR43429:SF3">
    <property type="entry name" value="NITRITE REDUCTASE [NAD(P)H]"/>
    <property type="match status" value="1"/>
</dbReference>
<dbReference type="PROSITE" id="PS51257">
    <property type="entry name" value="PROKAR_LIPOPROTEIN"/>
    <property type="match status" value="1"/>
</dbReference>
<dbReference type="Gene3D" id="3.50.50.60">
    <property type="entry name" value="FAD/NAD(P)-binding domain"/>
    <property type="match status" value="2"/>
</dbReference>
<dbReference type="Proteomes" id="UP000823913">
    <property type="component" value="Unassembled WGS sequence"/>
</dbReference>
<proteinExistence type="predicted"/>
<evidence type="ECO:0000256" key="2">
    <source>
        <dbReference type="ARBA" id="ARBA00022630"/>
    </source>
</evidence>
<gene>
    <name evidence="6" type="ORF">IAB94_04330</name>
</gene>
<dbReference type="InterPro" id="IPR036188">
    <property type="entry name" value="FAD/NAD-bd_sf"/>
</dbReference>
<keyword evidence="2" id="KW-0285">Flavoprotein</keyword>
<dbReference type="InterPro" id="IPR041575">
    <property type="entry name" value="Rubredoxin_C"/>
</dbReference>
<dbReference type="GO" id="GO:0016491">
    <property type="term" value="F:oxidoreductase activity"/>
    <property type="evidence" value="ECO:0007669"/>
    <property type="project" value="InterPro"/>
</dbReference>
<evidence type="ECO:0000256" key="1">
    <source>
        <dbReference type="ARBA" id="ARBA00001974"/>
    </source>
</evidence>
<comment type="cofactor">
    <cofactor evidence="1">
        <name>FAD</name>
        <dbReference type="ChEBI" id="CHEBI:57692"/>
    </cofactor>
</comment>
<evidence type="ECO:0000313" key="6">
    <source>
        <dbReference type="EMBL" id="HIR67253.1"/>
    </source>
</evidence>
<feature type="domain" description="NADH-rubredoxin oxidoreductase C-terminal" evidence="5">
    <location>
        <begin position="315"/>
        <end position="377"/>
    </location>
</feature>
<evidence type="ECO:0000256" key="3">
    <source>
        <dbReference type="ARBA" id="ARBA00022827"/>
    </source>
</evidence>
<dbReference type="InterPro" id="IPR016156">
    <property type="entry name" value="FAD/NAD-linked_Rdtase_dimer_sf"/>
</dbReference>
<reference evidence="6" key="1">
    <citation type="submission" date="2020-10" db="EMBL/GenBank/DDBJ databases">
        <authorList>
            <person name="Gilroy R."/>
        </authorList>
    </citation>
    <scope>NUCLEOTIDE SEQUENCE</scope>
    <source>
        <strain evidence="6">ChiW16-3235</strain>
    </source>
</reference>
<dbReference type="InterPro" id="IPR050260">
    <property type="entry name" value="FAD-bd_OxRdtase"/>
</dbReference>
<dbReference type="PANTHER" id="PTHR43429">
    <property type="entry name" value="PYRIDINE NUCLEOTIDE-DISULFIDE OXIDOREDUCTASE DOMAIN-CONTAINING"/>
    <property type="match status" value="1"/>
</dbReference>
<evidence type="ECO:0000313" key="7">
    <source>
        <dbReference type="Proteomes" id="UP000823913"/>
    </source>
</evidence>
<sequence>MKYVIIGNSTAAIACIEGIRPADAAGEITVISDEKYHCYGRPTISYCLMGATSREQMKYRPDDFYQKNNVKTMFGVRAQSIDAKDKCVVLQDGKRMPYDKLLVATGSRPFVPPMEGIESVKNVFSFMTMDDMNALEKVLSPKKKVLVIGAGLIGLKCVEGILKRVGQVTVVDLADRILPSILDAEGAAIIQRRLEGLGVKFILNDCAAKFEGNKVALKNSGQEISFDILVIAVGVRANTELVKEAGGAVNRGIVVDTHMRTSLPDVYAAGDCAEGYDSSTGTNRVLALLPNAYFQGNVAGVNMAGGEAEQTDAIPMNAIGFFGSHILSAGVYECECISHIQGDIYKKLFVKDKKLVGFILINDFLRAGIYTALVREKTPLADVDFELLKTAPQLLAYPPAQRRAKLAQKV</sequence>
<dbReference type="InterPro" id="IPR023753">
    <property type="entry name" value="FAD/NAD-binding_dom"/>
</dbReference>
<dbReference type="Pfam" id="PF07992">
    <property type="entry name" value="Pyr_redox_2"/>
    <property type="match status" value="1"/>
</dbReference>
<organism evidence="6 7">
    <name type="scientific">Candidatus Coproplasma avicola</name>
    <dbReference type="NCBI Taxonomy" id="2840744"/>
    <lineage>
        <taxon>Bacteria</taxon>
        <taxon>Bacillati</taxon>
        <taxon>Bacillota</taxon>
        <taxon>Clostridia</taxon>
        <taxon>Eubacteriales</taxon>
        <taxon>Candidatus Coproplasma</taxon>
    </lineage>
</organism>
<dbReference type="PRINTS" id="PR00368">
    <property type="entry name" value="FADPNR"/>
</dbReference>
<dbReference type="PRINTS" id="PR00411">
    <property type="entry name" value="PNDRDTASEI"/>
</dbReference>
<evidence type="ECO:0000259" key="5">
    <source>
        <dbReference type="Pfam" id="PF18267"/>
    </source>
</evidence>
<feature type="domain" description="FAD/NAD(P)-binding" evidence="4">
    <location>
        <begin position="1"/>
        <end position="296"/>
    </location>
</feature>
<dbReference type="AlphaFoldDB" id="A0A9D1J996"/>
<comment type="caution">
    <text evidence="6">The sequence shown here is derived from an EMBL/GenBank/DDBJ whole genome shotgun (WGS) entry which is preliminary data.</text>
</comment>
<keyword evidence="3" id="KW-0274">FAD</keyword>
<reference evidence="6" key="2">
    <citation type="journal article" date="2021" name="PeerJ">
        <title>Extensive microbial diversity within the chicken gut microbiome revealed by metagenomics and culture.</title>
        <authorList>
            <person name="Gilroy R."/>
            <person name="Ravi A."/>
            <person name="Getino M."/>
            <person name="Pursley I."/>
            <person name="Horton D.L."/>
            <person name="Alikhan N.F."/>
            <person name="Baker D."/>
            <person name="Gharbi K."/>
            <person name="Hall N."/>
            <person name="Watson M."/>
            <person name="Adriaenssens E.M."/>
            <person name="Foster-Nyarko E."/>
            <person name="Jarju S."/>
            <person name="Secka A."/>
            <person name="Antonio M."/>
            <person name="Oren A."/>
            <person name="Chaudhuri R.R."/>
            <person name="La Ragione R."/>
            <person name="Hildebrand F."/>
            <person name="Pallen M.J."/>
        </authorList>
    </citation>
    <scope>NUCLEOTIDE SEQUENCE</scope>
    <source>
        <strain evidence="6">ChiW16-3235</strain>
    </source>
</reference>
<name>A0A9D1J996_9FIRM</name>
<dbReference type="Gene3D" id="3.30.390.30">
    <property type="match status" value="1"/>
</dbReference>
<dbReference type="EMBL" id="DVHK01000092">
    <property type="protein sequence ID" value="HIR67253.1"/>
    <property type="molecule type" value="Genomic_DNA"/>
</dbReference>
<evidence type="ECO:0000259" key="4">
    <source>
        <dbReference type="Pfam" id="PF07992"/>
    </source>
</evidence>
<protein>
    <submittedName>
        <fullName evidence="6">NAD(P)/FAD-dependent oxidoreductase</fullName>
    </submittedName>
</protein>
<dbReference type="SUPFAM" id="SSF51905">
    <property type="entry name" value="FAD/NAD(P)-binding domain"/>
    <property type="match status" value="2"/>
</dbReference>
<dbReference type="Pfam" id="PF18267">
    <property type="entry name" value="Rubredoxin_C"/>
    <property type="match status" value="1"/>
</dbReference>
<accession>A0A9D1J996</accession>